<dbReference type="InterPro" id="IPR032710">
    <property type="entry name" value="NTF2-like_dom_sf"/>
</dbReference>
<gene>
    <name evidence="3" type="ORF">IFO69_02840</name>
</gene>
<dbReference type="EMBL" id="JACYTQ010000001">
    <property type="protein sequence ID" value="MBD8487677.1"/>
    <property type="molecule type" value="Genomic_DNA"/>
</dbReference>
<feature type="domain" description="DUF4440" evidence="2">
    <location>
        <begin position="29"/>
        <end position="134"/>
    </location>
</feature>
<feature type="chain" id="PRO_5045361899" evidence="1">
    <location>
        <begin position="21"/>
        <end position="145"/>
    </location>
</feature>
<evidence type="ECO:0000313" key="4">
    <source>
        <dbReference type="Proteomes" id="UP000647133"/>
    </source>
</evidence>
<organism evidence="3 4">
    <name type="scientific">Echinicola arenosa</name>
    <dbReference type="NCBI Taxonomy" id="2774144"/>
    <lineage>
        <taxon>Bacteria</taxon>
        <taxon>Pseudomonadati</taxon>
        <taxon>Bacteroidota</taxon>
        <taxon>Cytophagia</taxon>
        <taxon>Cytophagales</taxon>
        <taxon>Cyclobacteriaceae</taxon>
        <taxon>Echinicola</taxon>
    </lineage>
</organism>
<feature type="signal peptide" evidence="1">
    <location>
        <begin position="1"/>
        <end position="20"/>
    </location>
</feature>
<protein>
    <submittedName>
        <fullName evidence="3">Nuclear transport factor 2 family protein</fullName>
    </submittedName>
</protein>
<reference evidence="3 4" key="1">
    <citation type="submission" date="2020-09" db="EMBL/GenBank/DDBJ databases">
        <title>Echinicola sp. CAU 1574 isolated from sand of Sido Beach.</title>
        <authorList>
            <person name="Kim W."/>
        </authorList>
    </citation>
    <scope>NUCLEOTIDE SEQUENCE [LARGE SCALE GENOMIC DNA]</scope>
    <source>
        <strain evidence="3 4">CAU 1574</strain>
    </source>
</reference>
<evidence type="ECO:0000313" key="3">
    <source>
        <dbReference type="EMBL" id="MBD8487677.1"/>
    </source>
</evidence>
<dbReference type="Gene3D" id="3.10.450.50">
    <property type="match status" value="1"/>
</dbReference>
<keyword evidence="4" id="KW-1185">Reference proteome</keyword>
<comment type="caution">
    <text evidence="3">The sequence shown here is derived from an EMBL/GenBank/DDBJ whole genome shotgun (WGS) entry which is preliminary data.</text>
</comment>
<dbReference type="RefSeq" id="WP_192008041.1">
    <property type="nucleotide sequence ID" value="NZ_JACYTQ010000001.1"/>
</dbReference>
<proteinExistence type="predicted"/>
<keyword evidence="1" id="KW-0732">Signal</keyword>
<evidence type="ECO:0000259" key="2">
    <source>
        <dbReference type="Pfam" id="PF14534"/>
    </source>
</evidence>
<dbReference type="InterPro" id="IPR027843">
    <property type="entry name" value="DUF4440"/>
</dbReference>
<dbReference type="SUPFAM" id="SSF54427">
    <property type="entry name" value="NTF2-like"/>
    <property type="match status" value="1"/>
</dbReference>
<name>A0ABR9AFP7_9BACT</name>
<dbReference type="Proteomes" id="UP000647133">
    <property type="component" value="Unassembled WGS sequence"/>
</dbReference>
<sequence length="145" mass="16173">MKKFLIILLLCIASVFSVQAQSENSIELVKAVQELTNVMINPDKAKLKKLTDKKLSYGHSSGKNEDQETFINTLISGKSDFVSIDLENQSYEVVDDIGIARHILVAETNDGGAPGNVRIGVLMIWRKNDNSWKLLARQAYKLPQP</sequence>
<accession>A0ABR9AFP7</accession>
<evidence type="ECO:0000256" key="1">
    <source>
        <dbReference type="SAM" id="SignalP"/>
    </source>
</evidence>
<dbReference type="Pfam" id="PF14534">
    <property type="entry name" value="DUF4440"/>
    <property type="match status" value="1"/>
</dbReference>